<gene>
    <name evidence="5" type="ORF">SAMN05192573_103534</name>
</gene>
<accession>A0A1G7UMV1</accession>
<evidence type="ECO:0000313" key="5">
    <source>
        <dbReference type="EMBL" id="SDG48439.1"/>
    </source>
</evidence>
<dbReference type="PANTHER" id="PTHR43320:SF2">
    <property type="entry name" value="2-DEHYDRO-3-DEOXYGLUCONOKINASE_2-DEHYDRO-3-DEOXYGALACTONOKINASE"/>
    <property type="match status" value="1"/>
</dbReference>
<dbReference type="STRING" id="551996.SAMN05192573_103534"/>
<dbReference type="InterPro" id="IPR029056">
    <property type="entry name" value="Ribokinase-like"/>
</dbReference>
<dbReference type="CDD" id="cd01166">
    <property type="entry name" value="KdgK"/>
    <property type="match status" value="1"/>
</dbReference>
<dbReference type="SUPFAM" id="SSF53613">
    <property type="entry name" value="Ribokinase-like"/>
    <property type="match status" value="1"/>
</dbReference>
<reference evidence="6" key="1">
    <citation type="submission" date="2016-10" db="EMBL/GenBank/DDBJ databases">
        <authorList>
            <person name="Varghese N."/>
            <person name="Submissions S."/>
        </authorList>
    </citation>
    <scope>NUCLEOTIDE SEQUENCE [LARGE SCALE GENOMIC DNA]</scope>
    <source>
        <strain evidence="6">Gh-67</strain>
    </source>
</reference>
<evidence type="ECO:0000313" key="6">
    <source>
        <dbReference type="Proteomes" id="UP000199705"/>
    </source>
</evidence>
<protein>
    <submittedName>
        <fullName evidence="5">2-dehydro-3-deoxygluconokinase</fullName>
    </submittedName>
</protein>
<dbReference type="RefSeq" id="WP_091164849.1">
    <property type="nucleotide sequence ID" value="NZ_FNCG01000003.1"/>
</dbReference>
<keyword evidence="2" id="KW-0808">Transferase</keyword>
<dbReference type="AlphaFoldDB" id="A0A1G7UMV1"/>
<keyword evidence="6" id="KW-1185">Reference proteome</keyword>
<feature type="domain" description="Carbohydrate kinase PfkB" evidence="4">
    <location>
        <begin position="27"/>
        <end position="319"/>
    </location>
</feature>
<keyword evidence="3 5" id="KW-0418">Kinase</keyword>
<dbReference type="InterPro" id="IPR052700">
    <property type="entry name" value="Carb_kinase_PfkB-like"/>
</dbReference>
<organism evidence="5 6">
    <name type="scientific">Mucilaginibacter gossypii</name>
    <dbReference type="NCBI Taxonomy" id="551996"/>
    <lineage>
        <taxon>Bacteria</taxon>
        <taxon>Pseudomonadati</taxon>
        <taxon>Bacteroidota</taxon>
        <taxon>Sphingobacteriia</taxon>
        <taxon>Sphingobacteriales</taxon>
        <taxon>Sphingobacteriaceae</taxon>
        <taxon>Mucilaginibacter</taxon>
    </lineage>
</organism>
<evidence type="ECO:0000256" key="2">
    <source>
        <dbReference type="ARBA" id="ARBA00022679"/>
    </source>
</evidence>
<name>A0A1G7UMV1_9SPHI</name>
<dbReference type="InterPro" id="IPR011611">
    <property type="entry name" value="PfkB_dom"/>
</dbReference>
<dbReference type="GO" id="GO:0016301">
    <property type="term" value="F:kinase activity"/>
    <property type="evidence" value="ECO:0007669"/>
    <property type="project" value="UniProtKB-KW"/>
</dbReference>
<evidence type="ECO:0000256" key="1">
    <source>
        <dbReference type="ARBA" id="ARBA00010688"/>
    </source>
</evidence>
<dbReference type="Pfam" id="PF00294">
    <property type="entry name" value="PfkB"/>
    <property type="match status" value="1"/>
</dbReference>
<comment type="similarity">
    <text evidence="1">Belongs to the carbohydrate kinase PfkB family.</text>
</comment>
<proteinExistence type="inferred from homology"/>
<dbReference type="PANTHER" id="PTHR43320">
    <property type="entry name" value="SUGAR KINASE"/>
    <property type="match status" value="1"/>
</dbReference>
<evidence type="ECO:0000259" key="4">
    <source>
        <dbReference type="Pfam" id="PF00294"/>
    </source>
</evidence>
<dbReference type="Proteomes" id="UP000199705">
    <property type="component" value="Unassembled WGS sequence"/>
</dbReference>
<evidence type="ECO:0000256" key="3">
    <source>
        <dbReference type="ARBA" id="ARBA00022777"/>
    </source>
</evidence>
<dbReference type="Gene3D" id="3.40.1190.20">
    <property type="match status" value="1"/>
</dbReference>
<dbReference type="EMBL" id="FNCG01000003">
    <property type="protein sequence ID" value="SDG48439.1"/>
    <property type="molecule type" value="Genomic_DNA"/>
</dbReference>
<sequence length="343" mass="38490">MSNIENTKGSILSFGELLLRMCPDGEGQWLKSNKLPFFMGGAELNVANALALWEQPIKYFTALPDNALSEQIISYLESKSIDTSAIHHSGNRIGLYYLTRGKDVKNNAIVYDRAGSSFADLKPGMVNWDVVLEGVSWFHFSAICPALNQLAADVCEEVLQAASKKHITISVDLNYRPKLWQYGKKPVEIMPKLVQYADIIMGNVWAEETMLGIPVTPDMHESGQQSIYLKEGLYSSERIMDAYPRCRAVANTFRFDAGKGVEYYTSLYTGNRFYHSPTYTTETVVDKVGSGDCFMAGLIYGFYNKQDPQQLLDFATAAAFEKLFIEGDATTKRVDQIYNTMKQ</sequence>